<proteinExistence type="predicted"/>
<dbReference type="EMBL" id="AP003508">
    <property type="protein sequence ID" value="BAD72449.1"/>
    <property type="molecule type" value="Genomic_DNA"/>
</dbReference>
<accession>Q5SMV2</accession>
<name>Q5SMV2_ORYSJ</name>
<gene>
    <name evidence="1" type="primary">P0470C02.6</name>
</gene>
<dbReference type="AlphaFoldDB" id="Q5SMV2"/>
<protein>
    <submittedName>
        <fullName evidence="1">Uncharacterized protein</fullName>
    </submittedName>
</protein>
<sequence length="99" mass="10825">MKGDGTSSEKGHDDNGDKTNHFLIQFIHSIAFGDENYDMPNLTLDGERAAHRHSPVGGGASDNDEKILGMVMTTRVRRLCSYPAGGNPRRQLDSNPLDV</sequence>
<dbReference type="Proteomes" id="UP000000763">
    <property type="component" value="Chromosome 6"/>
</dbReference>
<organism evidence="1 2">
    <name type="scientific">Oryza sativa subsp. japonica</name>
    <name type="common">Rice</name>
    <dbReference type="NCBI Taxonomy" id="39947"/>
    <lineage>
        <taxon>Eukaryota</taxon>
        <taxon>Viridiplantae</taxon>
        <taxon>Streptophyta</taxon>
        <taxon>Embryophyta</taxon>
        <taxon>Tracheophyta</taxon>
        <taxon>Spermatophyta</taxon>
        <taxon>Magnoliopsida</taxon>
        <taxon>Liliopsida</taxon>
        <taxon>Poales</taxon>
        <taxon>Poaceae</taxon>
        <taxon>BOP clade</taxon>
        <taxon>Oryzoideae</taxon>
        <taxon>Oryzeae</taxon>
        <taxon>Oryzinae</taxon>
        <taxon>Oryza</taxon>
        <taxon>Oryza sativa</taxon>
    </lineage>
</organism>
<reference evidence="2" key="2">
    <citation type="journal article" date="2008" name="Nucleic Acids Res.">
        <title>The rice annotation project database (RAP-DB): 2008 update.</title>
        <authorList>
            <consortium name="The rice annotation project (RAP)"/>
        </authorList>
    </citation>
    <scope>GENOME REANNOTATION</scope>
    <source>
        <strain evidence="2">cv. Nipponbare</strain>
    </source>
</reference>
<reference evidence="2" key="1">
    <citation type="journal article" date="2005" name="Nature">
        <title>The map-based sequence of the rice genome.</title>
        <authorList>
            <consortium name="International rice genome sequencing project (IRGSP)"/>
            <person name="Matsumoto T."/>
            <person name="Wu J."/>
            <person name="Kanamori H."/>
            <person name="Katayose Y."/>
            <person name="Fujisawa M."/>
            <person name="Namiki N."/>
            <person name="Mizuno H."/>
            <person name="Yamamoto K."/>
            <person name="Antonio B.A."/>
            <person name="Baba T."/>
            <person name="Sakata K."/>
            <person name="Nagamura Y."/>
            <person name="Aoki H."/>
            <person name="Arikawa K."/>
            <person name="Arita K."/>
            <person name="Bito T."/>
            <person name="Chiden Y."/>
            <person name="Fujitsuka N."/>
            <person name="Fukunaka R."/>
            <person name="Hamada M."/>
            <person name="Harada C."/>
            <person name="Hayashi A."/>
            <person name="Hijishita S."/>
            <person name="Honda M."/>
            <person name="Hosokawa S."/>
            <person name="Ichikawa Y."/>
            <person name="Idonuma A."/>
            <person name="Iijima M."/>
            <person name="Ikeda M."/>
            <person name="Ikeno M."/>
            <person name="Ito K."/>
            <person name="Ito S."/>
            <person name="Ito T."/>
            <person name="Ito Y."/>
            <person name="Ito Y."/>
            <person name="Iwabuchi A."/>
            <person name="Kamiya K."/>
            <person name="Karasawa W."/>
            <person name="Kurita K."/>
            <person name="Katagiri S."/>
            <person name="Kikuta A."/>
            <person name="Kobayashi H."/>
            <person name="Kobayashi N."/>
            <person name="Machita K."/>
            <person name="Maehara T."/>
            <person name="Masukawa M."/>
            <person name="Mizubayashi T."/>
            <person name="Mukai Y."/>
            <person name="Nagasaki H."/>
            <person name="Nagata Y."/>
            <person name="Naito S."/>
            <person name="Nakashima M."/>
            <person name="Nakama Y."/>
            <person name="Nakamichi Y."/>
            <person name="Nakamura M."/>
            <person name="Meguro A."/>
            <person name="Negishi M."/>
            <person name="Ohta I."/>
            <person name="Ohta T."/>
            <person name="Okamoto M."/>
            <person name="Ono N."/>
            <person name="Saji S."/>
            <person name="Sakaguchi M."/>
            <person name="Sakai K."/>
            <person name="Shibata M."/>
            <person name="Shimokawa T."/>
            <person name="Song J."/>
            <person name="Takazaki Y."/>
            <person name="Terasawa K."/>
            <person name="Tsugane M."/>
            <person name="Tsuji K."/>
            <person name="Ueda S."/>
            <person name="Waki K."/>
            <person name="Yamagata H."/>
            <person name="Yamamoto M."/>
            <person name="Yamamoto S."/>
            <person name="Yamane H."/>
            <person name="Yoshiki S."/>
            <person name="Yoshihara R."/>
            <person name="Yukawa K."/>
            <person name="Zhong H."/>
            <person name="Yano M."/>
            <person name="Yuan Q."/>
            <person name="Ouyang S."/>
            <person name="Liu J."/>
            <person name="Jones K.M."/>
            <person name="Gansberger K."/>
            <person name="Moffat K."/>
            <person name="Hill J."/>
            <person name="Bera J."/>
            <person name="Fadrosh D."/>
            <person name="Jin S."/>
            <person name="Johri S."/>
            <person name="Kim M."/>
            <person name="Overton L."/>
            <person name="Reardon M."/>
            <person name="Tsitrin T."/>
            <person name="Vuong H."/>
            <person name="Weaver B."/>
            <person name="Ciecko A."/>
            <person name="Tallon L."/>
            <person name="Jackson J."/>
            <person name="Pai G."/>
            <person name="Aken S.V."/>
            <person name="Utterback T."/>
            <person name="Reidmuller S."/>
            <person name="Feldblyum T."/>
            <person name="Hsiao J."/>
            <person name="Zismann V."/>
            <person name="Iobst S."/>
            <person name="de Vazeille A.R."/>
            <person name="Buell C.R."/>
            <person name="Ying K."/>
            <person name="Li Y."/>
            <person name="Lu T."/>
            <person name="Huang Y."/>
            <person name="Zhao Q."/>
            <person name="Feng Q."/>
            <person name="Zhang L."/>
            <person name="Zhu J."/>
            <person name="Weng Q."/>
            <person name="Mu J."/>
            <person name="Lu Y."/>
            <person name="Fan D."/>
            <person name="Liu Y."/>
            <person name="Guan J."/>
            <person name="Zhang Y."/>
            <person name="Yu S."/>
            <person name="Liu X."/>
            <person name="Zhang Y."/>
            <person name="Hong G."/>
            <person name="Han B."/>
            <person name="Choisne N."/>
            <person name="Demange N."/>
            <person name="Orjeda G."/>
            <person name="Samain S."/>
            <person name="Cattolico L."/>
            <person name="Pelletier E."/>
            <person name="Couloux A."/>
            <person name="Segurens B."/>
            <person name="Wincker P."/>
            <person name="D'Hont A."/>
            <person name="Scarpelli C."/>
            <person name="Weissenbach J."/>
            <person name="Salanoubat M."/>
            <person name="Quetier F."/>
            <person name="Yu Y."/>
            <person name="Kim H.R."/>
            <person name="Rambo T."/>
            <person name="Currie J."/>
            <person name="Collura K."/>
            <person name="Luo M."/>
            <person name="Yang T."/>
            <person name="Ammiraju J.S.S."/>
            <person name="Engler F."/>
            <person name="Soderlund C."/>
            <person name="Wing R.A."/>
            <person name="Palmer L.E."/>
            <person name="de la Bastide M."/>
            <person name="Spiegel L."/>
            <person name="Nascimento L."/>
            <person name="Zutavern T."/>
            <person name="O'Shaughnessy A."/>
            <person name="Dike S."/>
            <person name="Dedhia N."/>
            <person name="Preston R."/>
            <person name="Balija V."/>
            <person name="McCombie W.R."/>
            <person name="Chow T."/>
            <person name="Chen H."/>
            <person name="Chung M."/>
            <person name="Chen C."/>
            <person name="Shaw J."/>
            <person name="Wu H."/>
            <person name="Hsiao K."/>
            <person name="Chao Y."/>
            <person name="Chu M."/>
            <person name="Cheng C."/>
            <person name="Hour A."/>
            <person name="Lee P."/>
            <person name="Lin S."/>
            <person name="Lin Y."/>
            <person name="Liou J."/>
            <person name="Liu S."/>
            <person name="Hsing Y."/>
            <person name="Raghuvanshi S."/>
            <person name="Mohanty A."/>
            <person name="Bharti A.K."/>
            <person name="Gaur A."/>
            <person name="Gupta V."/>
            <person name="Kumar D."/>
            <person name="Ravi V."/>
            <person name="Vij S."/>
            <person name="Kapur A."/>
            <person name="Khurana P."/>
            <person name="Khurana P."/>
            <person name="Khurana J.P."/>
            <person name="Tyagi A.K."/>
            <person name="Gaikwad K."/>
            <person name="Singh A."/>
            <person name="Dalal V."/>
            <person name="Srivastava S."/>
            <person name="Dixit A."/>
            <person name="Pal A.K."/>
            <person name="Ghazi I.A."/>
            <person name="Yadav M."/>
            <person name="Pandit A."/>
            <person name="Bhargava A."/>
            <person name="Sureshbabu K."/>
            <person name="Batra K."/>
            <person name="Sharma T.R."/>
            <person name="Mohapatra T."/>
            <person name="Singh N.K."/>
            <person name="Messing J."/>
            <person name="Nelson A.B."/>
            <person name="Fuks G."/>
            <person name="Kavchok S."/>
            <person name="Keizer G."/>
            <person name="Linton E."/>
            <person name="Llaca V."/>
            <person name="Song R."/>
            <person name="Tanyolac B."/>
            <person name="Young S."/>
            <person name="Ho-Il K."/>
            <person name="Hahn J.H."/>
            <person name="Sangsakoo G."/>
            <person name="Vanavichit A."/>
            <person name="de Mattos Luiz.A.T."/>
            <person name="Zimmer P.D."/>
            <person name="Malone G."/>
            <person name="Dellagostin O."/>
            <person name="de Oliveira A.C."/>
            <person name="Bevan M."/>
            <person name="Bancroft I."/>
            <person name="Minx P."/>
            <person name="Cordum H."/>
            <person name="Wilson R."/>
            <person name="Cheng Z."/>
            <person name="Jin W."/>
            <person name="Jiang J."/>
            <person name="Leong S.A."/>
            <person name="Iwama H."/>
            <person name="Gojobori T."/>
            <person name="Itoh T."/>
            <person name="Niimura Y."/>
            <person name="Fujii Y."/>
            <person name="Habara T."/>
            <person name="Sakai H."/>
            <person name="Sato Y."/>
            <person name="Wilson G."/>
            <person name="Kumar K."/>
            <person name="McCouch S."/>
            <person name="Juretic N."/>
            <person name="Hoen D."/>
            <person name="Wright S."/>
            <person name="Bruskiewich R."/>
            <person name="Bureau T."/>
            <person name="Miyao A."/>
            <person name="Hirochika H."/>
            <person name="Nishikawa T."/>
            <person name="Kadowaki K."/>
            <person name="Sugiura M."/>
            <person name="Burr B."/>
            <person name="Sasaki T."/>
        </authorList>
    </citation>
    <scope>NUCLEOTIDE SEQUENCE [LARGE SCALE GENOMIC DNA]</scope>
    <source>
        <strain evidence="2">cv. Nipponbare</strain>
    </source>
</reference>
<evidence type="ECO:0000313" key="1">
    <source>
        <dbReference type="EMBL" id="BAD72449.1"/>
    </source>
</evidence>
<evidence type="ECO:0000313" key="2">
    <source>
        <dbReference type="Proteomes" id="UP000000763"/>
    </source>
</evidence>